<evidence type="ECO:0000313" key="3">
    <source>
        <dbReference type="Proteomes" id="UP000530514"/>
    </source>
</evidence>
<dbReference type="CDD" id="cd02440">
    <property type="entry name" value="AdoMet_MTases"/>
    <property type="match status" value="1"/>
</dbReference>
<protein>
    <submittedName>
        <fullName evidence="2">Class I SAM-dependent methyltransferase</fullName>
    </submittedName>
</protein>
<keyword evidence="2" id="KW-0489">Methyltransferase</keyword>
<dbReference type="Pfam" id="PF08241">
    <property type="entry name" value="Methyltransf_11"/>
    <property type="match status" value="1"/>
</dbReference>
<dbReference type="PANTHER" id="PTHR43591">
    <property type="entry name" value="METHYLTRANSFERASE"/>
    <property type="match status" value="1"/>
</dbReference>
<dbReference type="GO" id="GO:0008757">
    <property type="term" value="F:S-adenosylmethionine-dependent methyltransferase activity"/>
    <property type="evidence" value="ECO:0007669"/>
    <property type="project" value="InterPro"/>
</dbReference>
<dbReference type="Gene3D" id="3.40.50.150">
    <property type="entry name" value="Vaccinia Virus protein VP39"/>
    <property type="match status" value="1"/>
</dbReference>
<proteinExistence type="predicted"/>
<comment type="caution">
    <text evidence="2">The sequence shown here is derived from an EMBL/GenBank/DDBJ whole genome shotgun (WGS) entry which is preliminary data.</text>
</comment>
<reference evidence="2 3" key="1">
    <citation type="submission" date="2020-07" db="EMBL/GenBank/DDBJ databases">
        <authorList>
            <person name="Feng H."/>
        </authorList>
    </citation>
    <scope>NUCLEOTIDE SEQUENCE [LARGE SCALE GENOMIC DNA]</scope>
    <source>
        <strain evidence="3">s-11</strain>
    </source>
</reference>
<dbReference type="OrthoDB" id="43862at2"/>
<sequence>MEGFIASWYAKNTQKNMEQYKRDAKKVAAIVPEGGSVLEVAPGPGYLSIELAKLGNYRITGLDISKKFVEIAQAKAKEAGVTIDFQHGNAARMPFDDGTFDFIICRAAFKNFAQPVNAINEMNRVLKPGGKAVIMDLRGDVSTEVMERHVEEDLGLTGLNALLTKWAFKWMLIKRAYTKKQFTELIAKSRFQTCRIQEDSIGLEVWMEKGQEGR</sequence>
<gene>
    <name evidence="2" type="ORF">H1164_04855</name>
</gene>
<evidence type="ECO:0000313" key="2">
    <source>
        <dbReference type="EMBL" id="MBA4542230.1"/>
    </source>
</evidence>
<keyword evidence="2" id="KW-0808">Transferase</keyword>
<dbReference type="EMBL" id="JACEIP010000005">
    <property type="protein sequence ID" value="MBA4542230.1"/>
    <property type="molecule type" value="Genomic_DNA"/>
</dbReference>
<dbReference type="Proteomes" id="UP000530514">
    <property type="component" value="Unassembled WGS sequence"/>
</dbReference>
<accession>A0A7W1X8V1</accession>
<dbReference type="SUPFAM" id="SSF53335">
    <property type="entry name" value="S-adenosyl-L-methionine-dependent methyltransferases"/>
    <property type="match status" value="1"/>
</dbReference>
<name>A0A7W1X8V1_9BACL</name>
<evidence type="ECO:0000259" key="1">
    <source>
        <dbReference type="Pfam" id="PF08241"/>
    </source>
</evidence>
<dbReference type="AlphaFoldDB" id="A0A7W1X8V1"/>
<organism evidence="2 3">
    <name type="scientific">Thermoactinomyces daqus</name>
    <dbReference type="NCBI Taxonomy" id="1329516"/>
    <lineage>
        <taxon>Bacteria</taxon>
        <taxon>Bacillati</taxon>
        <taxon>Bacillota</taxon>
        <taxon>Bacilli</taxon>
        <taxon>Bacillales</taxon>
        <taxon>Thermoactinomycetaceae</taxon>
        <taxon>Thermoactinomyces</taxon>
    </lineage>
</organism>
<dbReference type="InterPro" id="IPR013216">
    <property type="entry name" value="Methyltransf_11"/>
</dbReference>
<dbReference type="InterPro" id="IPR029063">
    <property type="entry name" value="SAM-dependent_MTases_sf"/>
</dbReference>
<dbReference type="PANTHER" id="PTHR43591:SF110">
    <property type="entry name" value="RHODANESE DOMAIN-CONTAINING PROTEIN"/>
    <property type="match status" value="1"/>
</dbReference>
<dbReference type="GO" id="GO:0032259">
    <property type="term" value="P:methylation"/>
    <property type="evidence" value="ECO:0007669"/>
    <property type="project" value="UniProtKB-KW"/>
</dbReference>
<feature type="domain" description="Methyltransferase type 11" evidence="1">
    <location>
        <begin position="38"/>
        <end position="134"/>
    </location>
</feature>
<keyword evidence="3" id="KW-1185">Reference proteome</keyword>